<dbReference type="Gene3D" id="1.20.1560.10">
    <property type="entry name" value="ABC transporter type 1, transmembrane domain"/>
    <property type="match status" value="1"/>
</dbReference>
<dbReference type="PANTHER" id="PTHR24223:SF456">
    <property type="entry name" value="MULTIDRUG RESISTANCE-ASSOCIATED PROTEIN LETHAL(2)03659"/>
    <property type="match status" value="1"/>
</dbReference>
<dbReference type="GO" id="GO:0005524">
    <property type="term" value="F:ATP binding"/>
    <property type="evidence" value="ECO:0007669"/>
    <property type="project" value="UniProtKB-KW"/>
</dbReference>
<evidence type="ECO:0000256" key="3">
    <source>
        <dbReference type="ARBA" id="ARBA00022448"/>
    </source>
</evidence>
<evidence type="ECO:0000256" key="10">
    <source>
        <dbReference type="SAM" id="Phobius"/>
    </source>
</evidence>
<dbReference type="InterPro" id="IPR011527">
    <property type="entry name" value="ABC1_TM_dom"/>
</dbReference>
<evidence type="ECO:0000256" key="5">
    <source>
        <dbReference type="ARBA" id="ARBA00022737"/>
    </source>
</evidence>
<keyword evidence="5" id="KW-0677">Repeat</keyword>
<evidence type="ECO:0000256" key="4">
    <source>
        <dbReference type="ARBA" id="ARBA00022692"/>
    </source>
</evidence>
<feature type="domain" description="ABC transporter" evidence="11">
    <location>
        <begin position="304"/>
        <end position="548"/>
    </location>
</feature>
<dbReference type="STRING" id="231916.A0A409VL18"/>
<dbReference type="FunFam" id="3.40.50.300:FF:000630">
    <property type="entry name" value="ATP-binding cassette (ABC) transporter, putative"/>
    <property type="match status" value="1"/>
</dbReference>
<comment type="subcellular location">
    <subcellularLocation>
        <location evidence="1">Membrane</location>
        <topology evidence="1">Multi-pass membrane protein</topology>
    </subcellularLocation>
</comment>
<dbReference type="GO" id="GO:0016020">
    <property type="term" value="C:membrane"/>
    <property type="evidence" value="ECO:0007669"/>
    <property type="project" value="UniProtKB-SubCell"/>
</dbReference>
<proteinExistence type="inferred from homology"/>
<evidence type="ECO:0000256" key="7">
    <source>
        <dbReference type="ARBA" id="ARBA00022840"/>
    </source>
</evidence>
<feature type="transmembrane region" description="Helical" evidence="10">
    <location>
        <begin position="31"/>
        <end position="55"/>
    </location>
</feature>
<evidence type="ECO:0000256" key="9">
    <source>
        <dbReference type="ARBA" id="ARBA00023136"/>
    </source>
</evidence>
<dbReference type="PANTHER" id="PTHR24223">
    <property type="entry name" value="ATP-BINDING CASSETTE SUB-FAMILY C"/>
    <property type="match status" value="1"/>
</dbReference>
<reference evidence="13 14" key="1">
    <citation type="journal article" date="2018" name="Evol. Lett.">
        <title>Horizontal gene cluster transfer increased hallucinogenic mushroom diversity.</title>
        <authorList>
            <person name="Reynolds H.T."/>
            <person name="Vijayakumar V."/>
            <person name="Gluck-Thaler E."/>
            <person name="Korotkin H.B."/>
            <person name="Matheny P.B."/>
            <person name="Slot J.C."/>
        </authorList>
    </citation>
    <scope>NUCLEOTIDE SEQUENCE [LARGE SCALE GENOMIC DNA]</scope>
    <source>
        <strain evidence="13 14">SRW20</strain>
    </source>
</reference>
<dbReference type="PROSITE" id="PS50893">
    <property type="entry name" value="ABC_TRANSPORTER_2"/>
    <property type="match status" value="1"/>
</dbReference>
<feature type="transmembrane region" description="Helical" evidence="10">
    <location>
        <begin position="99"/>
        <end position="120"/>
    </location>
</feature>
<evidence type="ECO:0008006" key="15">
    <source>
        <dbReference type="Google" id="ProtNLM"/>
    </source>
</evidence>
<keyword evidence="3" id="KW-0813">Transport</keyword>
<dbReference type="InterPro" id="IPR003439">
    <property type="entry name" value="ABC_transporter-like_ATP-bd"/>
</dbReference>
<evidence type="ECO:0000256" key="2">
    <source>
        <dbReference type="ARBA" id="ARBA00009726"/>
    </source>
</evidence>
<feature type="domain" description="ABC transmembrane type-1" evidence="12">
    <location>
        <begin position="4"/>
        <end position="268"/>
    </location>
</feature>
<dbReference type="Proteomes" id="UP000284706">
    <property type="component" value="Unassembled WGS sequence"/>
</dbReference>
<dbReference type="GO" id="GO:0140359">
    <property type="term" value="F:ABC-type transporter activity"/>
    <property type="evidence" value="ECO:0007669"/>
    <property type="project" value="InterPro"/>
</dbReference>
<name>A0A409VL18_9AGAR</name>
<dbReference type="GO" id="GO:0016887">
    <property type="term" value="F:ATP hydrolysis activity"/>
    <property type="evidence" value="ECO:0007669"/>
    <property type="project" value="InterPro"/>
</dbReference>
<evidence type="ECO:0000313" key="13">
    <source>
        <dbReference type="EMBL" id="PPQ66933.1"/>
    </source>
</evidence>
<evidence type="ECO:0000259" key="11">
    <source>
        <dbReference type="PROSITE" id="PS50893"/>
    </source>
</evidence>
<dbReference type="CDD" id="cd03244">
    <property type="entry name" value="ABCC_MRP_domain2"/>
    <property type="match status" value="1"/>
</dbReference>
<evidence type="ECO:0000259" key="12">
    <source>
        <dbReference type="PROSITE" id="PS50929"/>
    </source>
</evidence>
<evidence type="ECO:0000256" key="8">
    <source>
        <dbReference type="ARBA" id="ARBA00022989"/>
    </source>
</evidence>
<keyword evidence="8 10" id="KW-1133">Transmembrane helix</keyword>
<feature type="transmembrane region" description="Helical" evidence="10">
    <location>
        <begin position="211"/>
        <end position="233"/>
    </location>
</feature>
<dbReference type="PROSITE" id="PS50929">
    <property type="entry name" value="ABC_TM1F"/>
    <property type="match status" value="1"/>
</dbReference>
<keyword evidence="9 10" id="KW-0472">Membrane</keyword>
<dbReference type="InterPro" id="IPR003593">
    <property type="entry name" value="AAA+_ATPase"/>
</dbReference>
<dbReference type="SMART" id="SM00382">
    <property type="entry name" value="AAA"/>
    <property type="match status" value="1"/>
</dbReference>
<evidence type="ECO:0000256" key="1">
    <source>
        <dbReference type="ARBA" id="ARBA00004141"/>
    </source>
</evidence>
<dbReference type="Gene3D" id="3.40.50.300">
    <property type="entry name" value="P-loop containing nucleotide triphosphate hydrolases"/>
    <property type="match status" value="1"/>
</dbReference>
<dbReference type="AlphaFoldDB" id="A0A409VL18"/>
<protein>
    <recommendedName>
        <fullName evidence="15">ABC transmembrane type-1 domain-containing protein</fullName>
    </recommendedName>
</protein>
<dbReference type="InterPro" id="IPR017871">
    <property type="entry name" value="ABC_transporter-like_CS"/>
</dbReference>
<dbReference type="Pfam" id="PF00005">
    <property type="entry name" value="ABC_tran"/>
    <property type="match status" value="1"/>
</dbReference>
<keyword evidence="4 10" id="KW-0812">Transmembrane</keyword>
<evidence type="ECO:0000256" key="6">
    <source>
        <dbReference type="ARBA" id="ARBA00022741"/>
    </source>
</evidence>
<dbReference type="OrthoDB" id="6500128at2759"/>
<dbReference type="FunFam" id="1.20.1560.10:FF:000013">
    <property type="entry name" value="ABC transporter C family member 2"/>
    <property type="match status" value="1"/>
</dbReference>
<dbReference type="SUPFAM" id="SSF52540">
    <property type="entry name" value="P-loop containing nucleoside triphosphate hydrolases"/>
    <property type="match status" value="1"/>
</dbReference>
<dbReference type="InterPro" id="IPR036640">
    <property type="entry name" value="ABC1_TM_sf"/>
</dbReference>
<organism evidence="13 14">
    <name type="scientific">Gymnopilus dilepis</name>
    <dbReference type="NCBI Taxonomy" id="231916"/>
    <lineage>
        <taxon>Eukaryota</taxon>
        <taxon>Fungi</taxon>
        <taxon>Dikarya</taxon>
        <taxon>Basidiomycota</taxon>
        <taxon>Agaricomycotina</taxon>
        <taxon>Agaricomycetes</taxon>
        <taxon>Agaricomycetidae</taxon>
        <taxon>Agaricales</taxon>
        <taxon>Agaricineae</taxon>
        <taxon>Hymenogastraceae</taxon>
        <taxon>Gymnopilus</taxon>
    </lineage>
</organism>
<dbReference type="EMBL" id="NHYE01005618">
    <property type="protein sequence ID" value="PPQ66933.1"/>
    <property type="molecule type" value="Genomic_DNA"/>
</dbReference>
<dbReference type="PROSITE" id="PS00211">
    <property type="entry name" value="ABC_TRANSPORTER_1"/>
    <property type="match status" value="1"/>
</dbReference>
<keyword evidence="6" id="KW-0547">Nucleotide-binding</keyword>
<comment type="similarity">
    <text evidence="2">Belongs to the ABC transporter superfamily. ABCC family. Conjugate transporter (TC 3.A.1.208) subfamily.</text>
</comment>
<dbReference type="InParanoid" id="A0A409VL18"/>
<dbReference type="CDD" id="cd18606">
    <property type="entry name" value="ABC_6TM_YOR1_D2_like"/>
    <property type="match status" value="1"/>
</dbReference>
<accession>A0A409VL18</accession>
<evidence type="ECO:0000313" key="14">
    <source>
        <dbReference type="Proteomes" id="UP000284706"/>
    </source>
</evidence>
<feature type="non-terminal residue" evidence="13">
    <location>
        <position position="1"/>
    </location>
</feature>
<dbReference type="SUPFAM" id="SSF90123">
    <property type="entry name" value="ABC transporter transmembrane region"/>
    <property type="match status" value="1"/>
</dbReference>
<dbReference type="InterPro" id="IPR027417">
    <property type="entry name" value="P-loop_NTPase"/>
</dbReference>
<keyword evidence="14" id="KW-1185">Reference proteome</keyword>
<dbReference type="Pfam" id="PF00664">
    <property type="entry name" value="ABC_membrane"/>
    <property type="match status" value="1"/>
</dbReference>
<gene>
    <name evidence="13" type="ORF">CVT26_010022</name>
</gene>
<dbReference type="InterPro" id="IPR050173">
    <property type="entry name" value="ABC_transporter_C-like"/>
</dbReference>
<keyword evidence="7" id="KW-0067">ATP-binding</keyword>
<comment type="caution">
    <text evidence="13">The sequence shown here is derived from an EMBL/GenBank/DDBJ whole genome shotgun (WGS) entry which is preliminary data.</text>
</comment>
<sequence length="568" mass="62201">QANSVVTTLFLGFWTANTIHGFKLGDYIGIYAALGAAGAVIGYVQTYAFVFMGLFASLNLYRSALAGVLKSPVSFFDTTPTGRIISRLSKDQQTIDQELPVVLMQFLTTLASVVGTVGLVFYTFPYLGIIFVPLTLLYYAASIYYRRSSVEAKRLDSLLRSYLYGSYSESLTGLSTIRAYNRQDRSIKDAQAGLDMENKAFLMTVAMQRWLALRLEFFANILVLGIALFGAGFSKSVNPSKVGVVLSYTLSATQVFSEMISLFAQSEQNMNAVERVLHYVDLPPEGGMAKAIEPPPSWPTSGEIVFDGVKFAYREGLPLVLKGVSFKIQGGEKGSVLIGIVGRTGSGKSSLIQALFRTAELQEGSIFIDGCDISSLDYHMLRTSIALVPQDTTLFLGTLRDNLDPQGLRTDAELISILQRAWLLPKAGPVDPAVEAKFSLDAAVADEGSNYSAGEKQLLALCRALVKNSRIIVLDEATSNVDAETDSKVQQTIQGEFSSSTLLCIAHRLNTIAHYDRILVMDDGNVAEFDTVLNLFDRKDSIFRSLCDEARLTRADILKLRQEHSKAD</sequence>
<feature type="transmembrane region" description="Helical" evidence="10">
    <location>
        <begin position="126"/>
        <end position="145"/>
    </location>
</feature>